<accession>A0AA40K823</accession>
<dbReference type="GO" id="GO:0003924">
    <property type="term" value="F:GTPase activity"/>
    <property type="evidence" value="ECO:0007669"/>
    <property type="project" value="TreeGrafter"/>
</dbReference>
<dbReference type="GO" id="GO:0032543">
    <property type="term" value="P:mitochondrial translation"/>
    <property type="evidence" value="ECO:0007669"/>
    <property type="project" value="TreeGrafter"/>
</dbReference>
<dbReference type="PANTHER" id="PTHR45782">
    <property type="entry name" value="MITOCHONDRIAL RIBOSOME-ASSOCIATED GTPASE 1"/>
    <property type="match status" value="1"/>
</dbReference>
<gene>
    <name evidence="3" type="ORF">B0T18DRAFT_406717</name>
</gene>
<evidence type="ECO:0000313" key="3">
    <source>
        <dbReference type="EMBL" id="KAK0749446.1"/>
    </source>
</evidence>
<dbReference type="Proteomes" id="UP001172155">
    <property type="component" value="Unassembled WGS sequence"/>
</dbReference>
<comment type="caution">
    <text evidence="3">The sequence shown here is derived from an EMBL/GenBank/DDBJ whole genome shotgun (WGS) entry which is preliminary data.</text>
</comment>
<reference evidence="3" key="1">
    <citation type="submission" date="2023-06" db="EMBL/GenBank/DDBJ databases">
        <title>Genome-scale phylogeny and comparative genomics of the fungal order Sordariales.</title>
        <authorList>
            <consortium name="Lawrence Berkeley National Laboratory"/>
            <person name="Hensen N."/>
            <person name="Bonometti L."/>
            <person name="Westerberg I."/>
            <person name="Brannstrom I.O."/>
            <person name="Guillou S."/>
            <person name="Cros-Aarteil S."/>
            <person name="Calhoun S."/>
            <person name="Haridas S."/>
            <person name="Kuo A."/>
            <person name="Mondo S."/>
            <person name="Pangilinan J."/>
            <person name="Riley R."/>
            <person name="LaButti K."/>
            <person name="Andreopoulos B."/>
            <person name="Lipzen A."/>
            <person name="Chen C."/>
            <person name="Yanf M."/>
            <person name="Daum C."/>
            <person name="Ng V."/>
            <person name="Clum A."/>
            <person name="Steindorff A."/>
            <person name="Ohm R."/>
            <person name="Martin F."/>
            <person name="Silar P."/>
            <person name="Natvig D."/>
            <person name="Lalanne C."/>
            <person name="Gautier V."/>
            <person name="Ament-velasquez S.L."/>
            <person name="Kruys A."/>
            <person name="Hutchinson M.I."/>
            <person name="Powell A.J."/>
            <person name="Barry K."/>
            <person name="Miller A.N."/>
            <person name="Grigoriev I.V."/>
            <person name="Debuchy R."/>
            <person name="Gladieux P."/>
            <person name="Thoren M.H."/>
            <person name="Johannesson H."/>
        </authorList>
    </citation>
    <scope>NUCLEOTIDE SEQUENCE</scope>
    <source>
        <strain evidence="3">SMH3187-1</strain>
    </source>
</reference>
<dbReference type="EMBL" id="JAUKUD010000003">
    <property type="protein sequence ID" value="KAK0749446.1"/>
    <property type="molecule type" value="Genomic_DNA"/>
</dbReference>
<sequence length="172" mass="18848">MGEGVFVVDTPGVFVPYVSRAEDMLKLALVGCVKDGIVPAVTVADYLLFHLNRDEEARGGYVGRFLDGEGQGPTNDVHVFLRGVATRTGKLRRGGELSLEAAAEWVVKEWRRGGLGKFMLDEVNDETLGLAVEASKKPGLSLNQAKKKEKEARRVKNEMKRFGMEPSAARIT</sequence>
<organism evidence="3 4">
    <name type="scientific">Schizothecium vesticola</name>
    <dbReference type="NCBI Taxonomy" id="314040"/>
    <lineage>
        <taxon>Eukaryota</taxon>
        <taxon>Fungi</taxon>
        <taxon>Dikarya</taxon>
        <taxon>Ascomycota</taxon>
        <taxon>Pezizomycotina</taxon>
        <taxon>Sordariomycetes</taxon>
        <taxon>Sordariomycetidae</taxon>
        <taxon>Sordariales</taxon>
        <taxon>Schizotheciaceae</taxon>
        <taxon>Schizothecium</taxon>
    </lineage>
</organism>
<dbReference type="GO" id="GO:0005739">
    <property type="term" value="C:mitochondrion"/>
    <property type="evidence" value="ECO:0007669"/>
    <property type="project" value="TreeGrafter"/>
</dbReference>
<keyword evidence="2" id="KW-0342">GTP-binding</keyword>
<keyword evidence="4" id="KW-1185">Reference proteome</keyword>
<dbReference type="PANTHER" id="PTHR45782:SF4">
    <property type="entry name" value="MITOCHONDRIAL RIBOSOME-ASSOCIATED GTPASE 1"/>
    <property type="match status" value="1"/>
</dbReference>
<dbReference type="Gene3D" id="1.10.1580.10">
    <property type="match status" value="1"/>
</dbReference>
<evidence type="ECO:0000256" key="2">
    <source>
        <dbReference type="ARBA" id="ARBA00023134"/>
    </source>
</evidence>
<evidence type="ECO:0000313" key="4">
    <source>
        <dbReference type="Proteomes" id="UP001172155"/>
    </source>
</evidence>
<evidence type="ECO:0008006" key="5">
    <source>
        <dbReference type="Google" id="ProtNLM"/>
    </source>
</evidence>
<keyword evidence="1" id="KW-0547">Nucleotide-binding</keyword>
<name>A0AA40K823_9PEZI</name>
<proteinExistence type="predicted"/>
<feature type="non-terminal residue" evidence="3">
    <location>
        <position position="172"/>
    </location>
</feature>
<dbReference type="AlphaFoldDB" id="A0AA40K823"/>
<dbReference type="InterPro" id="IPR023179">
    <property type="entry name" value="GTP-bd_ortho_bundle_sf"/>
</dbReference>
<protein>
    <recommendedName>
        <fullName evidence="5">G domain-containing protein</fullName>
    </recommendedName>
</protein>
<evidence type="ECO:0000256" key="1">
    <source>
        <dbReference type="ARBA" id="ARBA00022741"/>
    </source>
</evidence>
<dbReference type="GO" id="GO:0005525">
    <property type="term" value="F:GTP binding"/>
    <property type="evidence" value="ECO:0007669"/>
    <property type="project" value="UniProtKB-KW"/>
</dbReference>